<feature type="chain" id="PRO_5046114599" evidence="1">
    <location>
        <begin position="26"/>
        <end position="245"/>
    </location>
</feature>
<dbReference type="RefSeq" id="WP_005543541.1">
    <property type="nucleotide sequence ID" value="NZ_JAMDLX010000029.1"/>
</dbReference>
<evidence type="ECO:0000256" key="1">
    <source>
        <dbReference type="SAM" id="SignalP"/>
    </source>
</evidence>
<organism evidence="2 3">
    <name type="scientific">Paenibacillus alvei</name>
    <name type="common">Bacillus alvei</name>
    <dbReference type="NCBI Taxonomy" id="44250"/>
    <lineage>
        <taxon>Bacteria</taxon>
        <taxon>Bacillati</taxon>
        <taxon>Bacillota</taxon>
        <taxon>Bacilli</taxon>
        <taxon>Bacillales</taxon>
        <taxon>Paenibacillaceae</taxon>
        <taxon>Paenibacillus</taxon>
    </lineage>
</organism>
<gene>
    <name evidence="2" type="ORF">M5X12_11840</name>
</gene>
<sequence length="245" mass="26320">MKKFSKTLSALALGTVLMVPGSVFASTDTNETQLISEEMVRLTVTNKATNETTRSLATTSTESKEFTLKQYNDNGVTVYGFDVEDPSYRQAAMSYINKLTGDTGAVFQPVGLLPGESEYQNDTQTDGNAMSYAWKINTAGNWDNNFEGGQSSAWNGSGNASYIVLNQNISVSGIGVTVSWPPGVSGSSTSGSWQSQPIKDNVAGASFAGMKVSGTSWATSFSENGDVYVNNRVYRPVTYIKFSVF</sequence>
<accession>A0ABT4GX27</accession>
<keyword evidence="1" id="KW-0732">Signal</keyword>
<protein>
    <submittedName>
        <fullName evidence="2">Uncharacterized protein</fullName>
    </submittedName>
</protein>
<dbReference type="GeneID" id="94487668"/>
<name>A0ABT4GX27_PAEAL</name>
<evidence type="ECO:0000313" key="2">
    <source>
        <dbReference type="EMBL" id="MCY9761267.1"/>
    </source>
</evidence>
<proteinExistence type="predicted"/>
<dbReference type="Proteomes" id="UP001527181">
    <property type="component" value="Unassembled WGS sequence"/>
</dbReference>
<feature type="signal peptide" evidence="1">
    <location>
        <begin position="1"/>
        <end position="25"/>
    </location>
</feature>
<dbReference type="EMBL" id="JAMDNP010000021">
    <property type="protein sequence ID" value="MCY9761267.1"/>
    <property type="molecule type" value="Genomic_DNA"/>
</dbReference>
<comment type="caution">
    <text evidence="2">The sequence shown here is derived from an EMBL/GenBank/DDBJ whole genome shotgun (WGS) entry which is preliminary data.</text>
</comment>
<evidence type="ECO:0000313" key="3">
    <source>
        <dbReference type="Proteomes" id="UP001527181"/>
    </source>
</evidence>
<keyword evidence="3" id="KW-1185">Reference proteome</keyword>
<reference evidence="2 3" key="1">
    <citation type="submission" date="2022-05" db="EMBL/GenBank/DDBJ databases">
        <title>Genome Sequencing of Bee-Associated Microbes.</title>
        <authorList>
            <person name="Dunlap C."/>
        </authorList>
    </citation>
    <scope>NUCLEOTIDE SEQUENCE [LARGE SCALE GENOMIC DNA]</scope>
    <source>
        <strain evidence="2 3">NRRL B-04010</strain>
    </source>
</reference>